<proteinExistence type="predicted"/>
<gene>
    <name evidence="2" type="ORF">LCGC14_0912190</name>
</gene>
<keyword evidence="1" id="KW-1133">Transmembrane helix</keyword>
<organism evidence="2">
    <name type="scientific">marine sediment metagenome</name>
    <dbReference type="NCBI Taxonomy" id="412755"/>
    <lineage>
        <taxon>unclassified sequences</taxon>
        <taxon>metagenomes</taxon>
        <taxon>ecological metagenomes</taxon>
    </lineage>
</organism>
<dbReference type="AlphaFoldDB" id="A0A0F9PE10"/>
<keyword evidence="1" id="KW-0472">Membrane</keyword>
<reference evidence="2" key="1">
    <citation type="journal article" date="2015" name="Nature">
        <title>Complex archaea that bridge the gap between prokaryotes and eukaryotes.</title>
        <authorList>
            <person name="Spang A."/>
            <person name="Saw J.H."/>
            <person name="Jorgensen S.L."/>
            <person name="Zaremba-Niedzwiedzka K."/>
            <person name="Martijn J."/>
            <person name="Lind A.E."/>
            <person name="van Eijk R."/>
            <person name="Schleper C."/>
            <person name="Guy L."/>
            <person name="Ettema T.J."/>
        </authorList>
    </citation>
    <scope>NUCLEOTIDE SEQUENCE</scope>
</reference>
<evidence type="ECO:0000256" key="1">
    <source>
        <dbReference type="SAM" id="Phobius"/>
    </source>
</evidence>
<keyword evidence="1" id="KW-0812">Transmembrane</keyword>
<name>A0A0F9PE10_9ZZZZ</name>
<sequence>MVTFYDPVEKKEITYSIAPILKISWDKLKDDKLKKKDEDRVYVVDGRERFGKSIFSLQQAKYLDPTFNLLRVCFTPKEFLHQVRNAPKGSVIVFDEAFRGLSSKASQSRVNKKIVQAMMEMGQKNLIVFIVLPTIFLLEMYAAVLRSNALFHIYKDRSGRRRFRIYNYNKKSWLYKVGRKKGFDYSFPRINRRHTGRFYGNFPIDEVSYRKKKLDSFRRFKTREELTKRQESVQNRTLLIIKKIIRDEPEINYKGIRETLKDEYEIDVTTSYIGKLVRANMEKQPETEE</sequence>
<comment type="caution">
    <text evidence="2">The sequence shown here is derived from an EMBL/GenBank/DDBJ whole genome shotgun (WGS) entry which is preliminary data.</text>
</comment>
<protein>
    <recommendedName>
        <fullName evidence="3">Zona occludens toxin N-terminal domain-containing protein</fullName>
    </recommendedName>
</protein>
<accession>A0A0F9PE10</accession>
<evidence type="ECO:0000313" key="2">
    <source>
        <dbReference type="EMBL" id="KKN22717.1"/>
    </source>
</evidence>
<evidence type="ECO:0008006" key="3">
    <source>
        <dbReference type="Google" id="ProtNLM"/>
    </source>
</evidence>
<feature type="transmembrane region" description="Helical" evidence="1">
    <location>
        <begin position="126"/>
        <end position="145"/>
    </location>
</feature>
<dbReference type="EMBL" id="LAZR01003035">
    <property type="protein sequence ID" value="KKN22717.1"/>
    <property type="molecule type" value="Genomic_DNA"/>
</dbReference>